<dbReference type="WBParaSite" id="PS1159_v2.g10312.t2">
    <property type="protein sequence ID" value="PS1159_v2.g10312.t2"/>
    <property type="gene ID" value="PS1159_v2.g10312"/>
</dbReference>
<evidence type="ECO:0000313" key="1">
    <source>
        <dbReference type="Proteomes" id="UP000887580"/>
    </source>
</evidence>
<evidence type="ECO:0000313" key="2">
    <source>
        <dbReference type="WBParaSite" id="PS1159_v2.g10312.t2"/>
    </source>
</evidence>
<proteinExistence type="predicted"/>
<protein>
    <submittedName>
        <fullName evidence="2">Uncharacterized protein</fullName>
    </submittedName>
</protein>
<sequence>MEDWKKAYKEIHGRTPTKKDVTFAPKALRGDSPTKVIRRDSPTKFIRRSPRKSSTLKRPADSSFISPIKKRRILDSTTNFSTTKLSVSDKIGNNDTTLLSEEEKTKCAETTSEKPSTSSLSINDSINLLSPCKNWAPLIGRNASPKKTPQKKQFIFDSKSPSPMKPLGRSITCRNIKHLMDVRTPEKCIKDENEEDGAFEEFADEKPENAKPYKPPTERKKKVSDSNFVKINLRKRNYVKGKSSKFNKKKWLKYKKK</sequence>
<accession>A0AC35ESE2</accession>
<dbReference type="Proteomes" id="UP000887580">
    <property type="component" value="Unplaced"/>
</dbReference>
<organism evidence="1 2">
    <name type="scientific">Panagrolaimus sp. PS1159</name>
    <dbReference type="NCBI Taxonomy" id="55785"/>
    <lineage>
        <taxon>Eukaryota</taxon>
        <taxon>Metazoa</taxon>
        <taxon>Ecdysozoa</taxon>
        <taxon>Nematoda</taxon>
        <taxon>Chromadorea</taxon>
        <taxon>Rhabditida</taxon>
        <taxon>Tylenchina</taxon>
        <taxon>Panagrolaimomorpha</taxon>
        <taxon>Panagrolaimoidea</taxon>
        <taxon>Panagrolaimidae</taxon>
        <taxon>Panagrolaimus</taxon>
    </lineage>
</organism>
<name>A0AC35ESE2_9BILA</name>
<reference evidence="2" key="1">
    <citation type="submission" date="2022-11" db="UniProtKB">
        <authorList>
            <consortium name="WormBaseParasite"/>
        </authorList>
    </citation>
    <scope>IDENTIFICATION</scope>
</reference>